<dbReference type="Gene3D" id="3.30.450.20">
    <property type="entry name" value="PAS domain"/>
    <property type="match status" value="1"/>
</dbReference>
<keyword evidence="2 6" id="KW-0238">DNA-binding</keyword>
<evidence type="ECO:0000313" key="6">
    <source>
        <dbReference type="EMBL" id="REE68883.1"/>
    </source>
</evidence>
<keyword evidence="4" id="KW-0812">Transmembrane</keyword>
<keyword evidence="4" id="KW-1133">Transmembrane helix</keyword>
<proteinExistence type="predicted"/>
<dbReference type="GO" id="GO:0043565">
    <property type="term" value="F:sequence-specific DNA binding"/>
    <property type="evidence" value="ECO:0007669"/>
    <property type="project" value="InterPro"/>
</dbReference>
<evidence type="ECO:0000256" key="4">
    <source>
        <dbReference type="SAM" id="Phobius"/>
    </source>
</evidence>
<dbReference type="InterPro" id="IPR018062">
    <property type="entry name" value="HTH_AraC-typ_CS"/>
</dbReference>
<feature type="transmembrane region" description="Helical" evidence="4">
    <location>
        <begin position="15"/>
        <end position="34"/>
    </location>
</feature>
<evidence type="ECO:0000256" key="2">
    <source>
        <dbReference type="ARBA" id="ARBA00023125"/>
    </source>
</evidence>
<comment type="caution">
    <text evidence="6">The sequence shown here is derived from an EMBL/GenBank/DDBJ whole genome shotgun (WGS) entry which is preliminary data.</text>
</comment>
<gene>
    <name evidence="6" type="ORF">A8990_13578</name>
</gene>
<accession>A0A3D9R2D8</accession>
<feature type="domain" description="HTH araC/xylS-type" evidence="5">
    <location>
        <begin position="653"/>
        <end position="752"/>
    </location>
</feature>
<dbReference type="SMART" id="SM00342">
    <property type="entry name" value="HTH_ARAC"/>
    <property type="match status" value="1"/>
</dbReference>
<dbReference type="AlphaFoldDB" id="A0A3D9R2D8"/>
<dbReference type="InterPro" id="IPR009057">
    <property type="entry name" value="Homeodomain-like_sf"/>
</dbReference>
<keyword evidence="4" id="KW-0472">Membrane</keyword>
<evidence type="ECO:0000259" key="5">
    <source>
        <dbReference type="PROSITE" id="PS01124"/>
    </source>
</evidence>
<dbReference type="PROSITE" id="PS01124">
    <property type="entry name" value="HTH_ARAC_FAMILY_2"/>
    <property type="match status" value="1"/>
</dbReference>
<keyword evidence="3" id="KW-0804">Transcription</keyword>
<dbReference type="InterPro" id="IPR018060">
    <property type="entry name" value="HTH_AraC"/>
</dbReference>
<dbReference type="SUPFAM" id="SSF46689">
    <property type="entry name" value="Homeodomain-like"/>
    <property type="match status" value="2"/>
</dbReference>
<evidence type="ECO:0000313" key="7">
    <source>
        <dbReference type="Proteomes" id="UP000256304"/>
    </source>
</evidence>
<name>A0A3D9R2D8_9BACL</name>
<dbReference type="Pfam" id="PF12833">
    <property type="entry name" value="HTH_18"/>
    <property type="match status" value="1"/>
</dbReference>
<dbReference type="PANTHER" id="PTHR43280">
    <property type="entry name" value="ARAC-FAMILY TRANSCRIPTIONAL REGULATOR"/>
    <property type="match status" value="1"/>
</dbReference>
<evidence type="ECO:0000256" key="3">
    <source>
        <dbReference type="ARBA" id="ARBA00023163"/>
    </source>
</evidence>
<sequence length="768" mass="86270">MAKNYFKSKLFLKYIWSYLFILLIPLVLMTIFIYKNAVTNLRSEIEQSRLNQLTQAKVIVDGRIKELSEIATRITYDKRLTPYRVHDPIFSGEAIQGLDQYKSTSSIIDEILLYFHNDEKIYSSIGLYDFDVFAGAYNFQNWPKDQLYHDINTVKFPTMRPVDQASKTSTSKKQDILTYLVPITPNSPTPHGTVMYLIQESELSSLIDTVLGNYQGLTYILDSAGHILIDNRQGEALTDSAVKSLINLPPGIHERSINGEAHSVVSVKSETNGWIYVTAMPSSQFFSSVLHVRSFIIMLFCITVLVGAAAALLLARMQYQPISNLVEFASSKSRAERSHGGAAASGNELDRIRSALQEYSSRIDLQEPFARNHFLSMVLKHGYVQSLSPELQQAFDLRFDRSHHFVAVIGSGRTNAAASNDRVKRHERIQLLNQIEIPELRAVGYGVELSQLDQLGLIVSFDLDDGTDAFDRVRDIIEAIRTSLLDIMDDIKAIGVGTCYESPDQLNQSFIEACSAFELRASAEPGAVAYFEKLSDTPNQADWIPSNTLMKLSQSLKQGSYDVAAQIIGSAMQNLQSSQVSALLIRCICFDLLNAMLRTASELGITNVAQDVATAAISGNAPDELERSFLTLASRICSQVEQNNQKEEASLMDRITAYIDEHYADHSLSLESVAFAFSVSPSHVSRSFKEKVGLNFIQYIWQKRLEEVINQLKTTSDPLKDIILRVGYQDTPNFTRKFKKETGYTPGQYRKLFSENEEVRQLSDIDED</sequence>
<protein>
    <submittedName>
        <fullName evidence="6">AraC-like DNA-binding protein</fullName>
    </submittedName>
</protein>
<dbReference type="OrthoDB" id="2647120at2"/>
<dbReference type="GO" id="GO:0003700">
    <property type="term" value="F:DNA-binding transcription factor activity"/>
    <property type="evidence" value="ECO:0007669"/>
    <property type="project" value="InterPro"/>
</dbReference>
<keyword evidence="1" id="KW-0805">Transcription regulation</keyword>
<reference evidence="6 7" key="1">
    <citation type="submission" date="2018-08" db="EMBL/GenBank/DDBJ databases">
        <title>Genomic Encyclopedia of Type Strains, Phase III (KMG-III): the genomes of soil and plant-associated and newly described type strains.</title>
        <authorList>
            <person name="Whitman W."/>
        </authorList>
    </citation>
    <scope>NUCLEOTIDE SEQUENCE [LARGE SCALE GENOMIC DNA]</scope>
    <source>
        <strain evidence="6 7">CGMCC 1.10966</strain>
    </source>
</reference>
<dbReference type="PANTHER" id="PTHR43280:SF28">
    <property type="entry name" value="HTH-TYPE TRANSCRIPTIONAL ACTIVATOR RHAS"/>
    <property type="match status" value="1"/>
</dbReference>
<feature type="transmembrane region" description="Helical" evidence="4">
    <location>
        <begin position="295"/>
        <end position="315"/>
    </location>
</feature>
<organism evidence="6 7">
    <name type="scientific">Paenibacillus taihuensis</name>
    <dbReference type="NCBI Taxonomy" id="1156355"/>
    <lineage>
        <taxon>Bacteria</taxon>
        <taxon>Bacillati</taxon>
        <taxon>Bacillota</taxon>
        <taxon>Bacilli</taxon>
        <taxon>Bacillales</taxon>
        <taxon>Paenibacillaceae</taxon>
        <taxon>Paenibacillus</taxon>
    </lineage>
</organism>
<dbReference type="Gene3D" id="1.10.10.60">
    <property type="entry name" value="Homeodomain-like"/>
    <property type="match status" value="2"/>
</dbReference>
<dbReference type="Proteomes" id="UP000256304">
    <property type="component" value="Unassembled WGS sequence"/>
</dbReference>
<dbReference type="RefSeq" id="WP_116191487.1">
    <property type="nucleotide sequence ID" value="NZ_QTTN01000035.1"/>
</dbReference>
<dbReference type="EMBL" id="QTTN01000035">
    <property type="protein sequence ID" value="REE68883.1"/>
    <property type="molecule type" value="Genomic_DNA"/>
</dbReference>
<evidence type="ECO:0000256" key="1">
    <source>
        <dbReference type="ARBA" id="ARBA00023015"/>
    </source>
</evidence>
<dbReference type="PROSITE" id="PS00041">
    <property type="entry name" value="HTH_ARAC_FAMILY_1"/>
    <property type="match status" value="1"/>
</dbReference>
<keyword evidence="7" id="KW-1185">Reference proteome</keyword>